<feature type="compositionally biased region" description="Basic residues" evidence="1">
    <location>
        <begin position="13"/>
        <end position="23"/>
    </location>
</feature>
<protein>
    <submittedName>
        <fullName evidence="2">Uncharacterized protein</fullName>
    </submittedName>
</protein>
<evidence type="ECO:0000313" key="2">
    <source>
        <dbReference type="EMBL" id="KAJ3570363.1"/>
    </source>
</evidence>
<proteinExistence type="predicted"/>
<name>A0AAD5VUN4_9AGAR</name>
<comment type="caution">
    <text evidence="2">The sequence shown here is derived from an EMBL/GenBank/DDBJ whole genome shotgun (WGS) entry which is preliminary data.</text>
</comment>
<dbReference type="AlphaFoldDB" id="A0AAD5VUN4"/>
<gene>
    <name evidence="2" type="ORF">NP233_g4462</name>
</gene>
<feature type="region of interest" description="Disordered" evidence="1">
    <location>
        <begin position="1"/>
        <end position="34"/>
    </location>
</feature>
<dbReference type="Proteomes" id="UP001213000">
    <property type="component" value="Unassembled WGS sequence"/>
</dbReference>
<dbReference type="EMBL" id="JANIEX010000241">
    <property type="protein sequence ID" value="KAJ3570363.1"/>
    <property type="molecule type" value="Genomic_DNA"/>
</dbReference>
<sequence>MIPTSVESEIRRHSQTRANRTRPGRAVPGFGDTVSRGHDLANAAHHPLCRTSLFLSYRESRTTSTRFSRRRTSRYTDADTGDDDEEDRLIGTSSHVALDVDLPPKWYAGRTESDAGADTWAG</sequence>
<reference evidence="2" key="1">
    <citation type="submission" date="2022-07" db="EMBL/GenBank/DDBJ databases">
        <title>Genome Sequence of Leucocoprinus birnbaumii.</title>
        <authorList>
            <person name="Buettner E."/>
        </authorList>
    </citation>
    <scope>NUCLEOTIDE SEQUENCE</scope>
    <source>
        <strain evidence="2">VT141</strain>
    </source>
</reference>
<organism evidence="2 3">
    <name type="scientific">Leucocoprinus birnbaumii</name>
    <dbReference type="NCBI Taxonomy" id="56174"/>
    <lineage>
        <taxon>Eukaryota</taxon>
        <taxon>Fungi</taxon>
        <taxon>Dikarya</taxon>
        <taxon>Basidiomycota</taxon>
        <taxon>Agaricomycotina</taxon>
        <taxon>Agaricomycetes</taxon>
        <taxon>Agaricomycetidae</taxon>
        <taxon>Agaricales</taxon>
        <taxon>Agaricineae</taxon>
        <taxon>Agaricaceae</taxon>
        <taxon>Leucocoprinus</taxon>
    </lineage>
</organism>
<evidence type="ECO:0000256" key="1">
    <source>
        <dbReference type="SAM" id="MobiDB-lite"/>
    </source>
</evidence>
<feature type="region of interest" description="Disordered" evidence="1">
    <location>
        <begin position="60"/>
        <end position="87"/>
    </location>
</feature>
<keyword evidence="3" id="KW-1185">Reference proteome</keyword>
<evidence type="ECO:0000313" key="3">
    <source>
        <dbReference type="Proteomes" id="UP001213000"/>
    </source>
</evidence>
<accession>A0AAD5VUN4</accession>